<proteinExistence type="predicted"/>
<dbReference type="SUPFAM" id="SSF53850">
    <property type="entry name" value="Periplasmic binding protein-like II"/>
    <property type="match status" value="1"/>
</dbReference>
<sequence>MTKLCALIIAIFSLCSPLIEAVEKVTLYGDDSNPPYMYFDGQTYKGIYVDLVNLAAKRLAPEYQVEIQGLPWKRALDYTKSGRGIGIVSTYLQKKRPYISPYSVPMYRETIVIFCNPKTQKSNKVKFPDDFKDLRIGVNLGYLLSPNVQAAVQSGAIKVEEAKGNSTNLLKLAASHIDCYANDRLAAQYTLQQLKKANPSMANFKLFEASALSHEDAFIGYSQAFNAPYKADFIRKMNASLEQAIKSGELDQIIARYVTK</sequence>
<organism evidence="4 5">
    <name type="scientific">Deefgea chitinilytica</name>
    <dbReference type="NCBI Taxonomy" id="570276"/>
    <lineage>
        <taxon>Bacteria</taxon>
        <taxon>Pseudomonadati</taxon>
        <taxon>Pseudomonadota</taxon>
        <taxon>Betaproteobacteria</taxon>
        <taxon>Neisseriales</taxon>
        <taxon>Chitinibacteraceae</taxon>
        <taxon>Deefgea</taxon>
    </lineage>
</organism>
<evidence type="ECO:0000256" key="1">
    <source>
        <dbReference type="ARBA" id="ARBA00022729"/>
    </source>
</evidence>
<keyword evidence="1 2" id="KW-0732">Signal</keyword>
<name>A0ABS2CEQ8_9NEIS</name>
<evidence type="ECO:0000256" key="2">
    <source>
        <dbReference type="SAM" id="SignalP"/>
    </source>
</evidence>
<evidence type="ECO:0000259" key="3">
    <source>
        <dbReference type="SMART" id="SM00062"/>
    </source>
</evidence>
<gene>
    <name evidence="4" type="ORF">GM173_10180</name>
</gene>
<dbReference type="Gene3D" id="3.40.190.10">
    <property type="entry name" value="Periplasmic binding protein-like II"/>
    <property type="match status" value="2"/>
</dbReference>
<feature type="chain" id="PRO_5047014797" evidence="2">
    <location>
        <begin position="22"/>
        <end position="260"/>
    </location>
</feature>
<evidence type="ECO:0000313" key="4">
    <source>
        <dbReference type="EMBL" id="MBM5571943.1"/>
    </source>
</evidence>
<keyword evidence="5" id="KW-1185">Reference proteome</keyword>
<evidence type="ECO:0000313" key="5">
    <source>
        <dbReference type="Proteomes" id="UP001195660"/>
    </source>
</evidence>
<dbReference type="InterPro" id="IPR001638">
    <property type="entry name" value="Solute-binding_3/MltF_N"/>
</dbReference>
<comment type="caution">
    <text evidence="4">The sequence shown here is derived from an EMBL/GenBank/DDBJ whole genome shotgun (WGS) entry which is preliminary data.</text>
</comment>
<dbReference type="Proteomes" id="UP001195660">
    <property type="component" value="Unassembled WGS sequence"/>
</dbReference>
<dbReference type="PANTHER" id="PTHR35936:SF25">
    <property type="entry name" value="ABC TRANSPORTER SUBSTRATE-BINDING PROTEIN"/>
    <property type="match status" value="1"/>
</dbReference>
<dbReference type="PANTHER" id="PTHR35936">
    <property type="entry name" value="MEMBRANE-BOUND LYTIC MUREIN TRANSGLYCOSYLASE F"/>
    <property type="match status" value="1"/>
</dbReference>
<feature type="signal peptide" evidence="2">
    <location>
        <begin position="1"/>
        <end position="21"/>
    </location>
</feature>
<dbReference type="Pfam" id="PF00497">
    <property type="entry name" value="SBP_bac_3"/>
    <property type="match status" value="1"/>
</dbReference>
<protein>
    <submittedName>
        <fullName evidence="4">Transporter substrate-binding domain-containing protein</fullName>
    </submittedName>
</protein>
<dbReference type="SMART" id="SM00062">
    <property type="entry name" value="PBPb"/>
    <property type="match status" value="1"/>
</dbReference>
<dbReference type="EMBL" id="WOFE01000004">
    <property type="protein sequence ID" value="MBM5571943.1"/>
    <property type="molecule type" value="Genomic_DNA"/>
</dbReference>
<reference evidence="4 5" key="1">
    <citation type="submission" date="2019-11" db="EMBL/GenBank/DDBJ databases">
        <title>Novel Deefgea species.</title>
        <authorList>
            <person name="Han J.-H."/>
        </authorList>
    </citation>
    <scope>NUCLEOTIDE SEQUENCE [LARGE SCALE GENOMIC DNA]</scope>
    <source>
        <strain evidence="4 5">LMG 24817</strain>
    </source>
</reference>
<accession>A0ABS2CEQ8</accession>
<dbReference type="RefSeq" id="WP_203571277.1">
    <property type="nucleotide sequence ID" value="NZ_WOFE01000004.1"/>
</dbReference>
<feature type="domain" description="Solute-binding protein family 3/N-terminal" evidence="3">
    <location>
        <begin position="24"/>
        <end position="260"/>
    </location>
</feature>